<dbReference type="NCBIfam" id="TIGR00449">
    <property type="entry name" value="tgt_general"/>
    <property type="match status" value="1"/>
</dbReference>
<name>A0ABN8CXN5_9STRA</name>
<comment type="caution">
    <text evidence="2">The sequence shown here is derived from an EMBL/GenBank/DDBJ whole genome shotgun (WGS) entry which is preliminary data.</text>
</comment>
<reference evidence="2 3" key="1">
    <citation type="submission" date="2021-11" db="EMBL/GenBank/DDBJ databases">
        <authorList>
            <person name="Islam A."/>
            <person name="Islam S."/>
            <person name="Flora M.S."/>
            <person name="Rahman M."/>
            <person name="Ziaur R.M."/>
            <person name="Epstein J.H."/>
            <person name="Hassan M."/>
            <person name="Klassen M."/>
            <person name="Woodard K."/>
            <person name="Webb A."/>
            <person name="Webby R.J."/>
            <person name="El Zowalaty M.E."/>
        </authorList>
    </citation>
    <scope>NUCLEOTIDE SEQUENCE [LARGE SCALE GENOMIC DNA]</scope>
    <source>
        <strain evidence="2">Pbs1</strain>
    </source>
</reference>
<evidence type="ECO:0000313" key="2">
    <source>
        <dbReference type="EMBL" id="CAH0517308.1"/>
    </source>
</evidence>
<dbReference type="InterPro" id="IPR002616">
    <property type="entry name" value="tRNA_ribo_trans-like"/>
</dbReference>
<organism evidence="2 3">
    <name type="scientific">Peronospora belbahrii</name>
    <dbReference type="NCBI Taxonomy" id="622444"/>
    <lineage>
        <taxon>Eukaryota</taxon>
        <taxon>Sar</taxon>
        <taxon>Stramenopiles</taxon>
        <taxon>Oomycota</taxon>
        <taxon>Peronosporomycetes</taxon>
        <taxon>Peronosporales</taxon>
        <taxon>Peronosporaceae</taxon>
        <taxon>Peronospora</taxon>
    </lineage>
</organism>
<dbReference type="InterPro" id="IPR036511">
    <property type="entry name" value="TGT-like_sf"/>
</dbReference>
<gene>
    <name evidence="2" type="ORF">PBS001_LOCUS3931</name>
</gene>
<feature type="domain" description="tRNA-guanine(15) transglycosylase-like" evidence="1">
    <location>
        <begin position="169"/>
        <end position="371"/>
    </location>
</feature>
<accession>A0ABN8CXN5</accession>
<dbReference type="PANTHER" id="PTHR46064:SF1">
    <property type="entry name" value="QUEUINE TRNA-RIBOSYLTRANSFERASE ACCESSORY SUBUNIT 2"/>
    <property type="match status" value="1"/>
</dbReference>
<proteinExistence type="predicted"/>
<dbReference type="Proteomes" id="UP001158986">
    <property type="component" value="Unassembled WGS sequence"/>
</dbReference>
<dbReference type="InterPro" id="IPR050852">
    <property type="entry name" value="Queuine_tRNA-ribosyltrfase"/>
</dbReference>
<keyword evidence="3" id="KW-1185">Reference proteome</keyword>
<dbReference type="Gene3D" id="3.20.20.105">
    <property type="entry name" value="Queuine tRNA-ribosyltransferase-like"/>
    <property type="match status" value="1"/>
</dbReference>
<evidence type="ECO:0000259" key="1">
    <source>
        <dbReference type="Pfam" id="PF01702"/>
    </source>
</evidence>
<dbReference type="SUPFAM" id="SSF51713">
    <property type="entry name" value="tRNA-guanine transglycosylase"/>
    <property type="match status" value="1"/>
</dbReference>
<sequence length="411" mass="45972">MESKQCNGMSKFDEVLKQRLSIGGDVLQQIGTTSLARVNLLFGYIQTPCYLPPSIVDNVPHLTPDNCLKIKDLTAQVVDFADILSLVKLAMNGIRSFRELLNVIDYRLVFSARDYVNNSNPPSFKATAFMVETSGGRRVISTEEFMQAAQLLQLELIVPLADEISGTQFFAFAVVVGGNDQILRQVSATETCKRDIQVVLLSGLSFCNDRAKRLELIDIIVKAVTLVSLPRLISGIGHPLDVLDTFNRGVDAFVSPYPDNATKAGSVLVFWISDDDNGSSARERFGGLLHLREKRFATDFSPLMAGFDCFTCQKYSRAYVHHMLNVREMLGAILLYLHNLQHYYRFFREIRAVIIADRFSAYHAKFASKFKEKVSPAPPLLIPAAIEERTRKTDVKMGVTKATAPFVSMRQ</sequence>
<dbReference type="EMBL" id="CAKLCB010000231">
    <property type="protein sequence ID" value="CAH0517308.1"/>
    <property type="molecule type" value="Genomic_DNA"/>
</dbReference>
<evidence type="ECO:0000313" key="3">
    <source>
        <dbReference type="Proteomes" id="UP001158986"/>
    </source>
</evidence>
<dbReference type="PANTHER" id="PTHR46064">
    <property type="entry name" value="QUEUINE TRNA-RIBOSYLTRANSFERASE ACCESSORY SUBUNIT 2"/>
    <property type="match status" value="1"/>
</dbReference>
<dbReference type="Pfam" id="PF01702">
    <property type="entry name" value="TGT"/>
    <property type="match status" value="1"/>
</dbReference>
<protein>
    <recommendedName>
        <fullName evidence="1">tRNA-guanine(15) transglycosylase-like domain-containing protein</fullName>
    </recommendedName>
</protein>